<evidence type="ECO:0000256" key="3">
    <source>
        <dbReference type="ARBA" id="ARBA00006576"/>
    </source>
</evidence>
<evidence type="ECO:0000313" key="14">
    <source>
        <dbReference type="EMBL" id="KKH67457.1"/>
    </source>
</evidence>
<dbReference type="GO" id="GO:0055086">
    <property type="term" value="P:nucleobase-containing small molecule metabolic process"/>
    <property type="evidence" value="ECO:0007669"/>
    <property type="project" value="UniProtKB-ARBA"/>
</dbReference>
<comment type="similarity">
    <text evidence="3">Belongs to the cytidine and deoxycytidylate deaminase family.</text>
</comment>
<dbReference type="Gene3D" id="3.40.140.10">
    <property type="entry name" value="Cytidine Deaminase, domain 2"/>
    <property type="match status" value="1"/>
</dbReference>
<evidence type="ECO:0000256" key="11">
    <source>
        <dbReference type="PIRSR" id="PIRSR606262-2"/>
    </source>
</evidence>
<dbReference type="PROSITE" id="PS51747">
    <property type="entry name" value="CYT_DCMP_DEAMINASES_2"/>
    <property type="match status" value="1"/>
</dbReference>
<dbReference type="AlphaFoldDB" id="A0A0F8PXB0"/>
<evidence type="ECO:0000256" key="8">
    <source>
        <dbReference type="ARBA" id="ARBA00032005"/>
    </source>
</evidence>
<dbReference type="InterPro" id="IPR016193">
    <property type="entry name" value="Cytidine_deaminase-like"/>
</dbReference>
<evidence type="ECO:0000256" key="2">
    <source>
        <dbReference type="ARBA" id="ARBA00003949"/>
    </source>
</evidence>
<dbReference type="FunFam" id="3.40.140.10:FF:000008">
    <property type="entry name" value="Cytidine deaminase"/>
    <property type="match status" value="1"/>
</dbReference>
<evidence type="ECO:0000256" key="4">
    <source>
        <dbReference type="ARBA" id="ARBA00012783"/>
    </source>
</evidence>
<dbReference type="PANTHER" id="PTHR11644">
    <property type="entry name" value="CYTIDINE DEAMINASE"/>
    <property type="match status" value="1"/>
</dbReference>
<keyword evidence="5 12" id="KW-0479">Metal-binding</keyword>
<dbReference type="PROSITE" id="PS00903">
    <property type="entry name" value="CYT_DCMP_DEAMINASES_1"/>
    <property type="match status" value="1"/>
</dbReference>
<comment type="caution">
    <text evidence="14">The sequence shown here is derived from an EMBL/GenBank/DDBJ whole genome shotgun (WGS) entry which is preliminary data.</text>
</comment>
<dbReference type="InterPro" id="IPR050202">
    <property type="entry name" value="Cyt/Deoxycyt_deaminase"/>
</dbReference>
<comment type="cofactor">
    <cofactor evidence="1 12">
        <name>Zn(2+)</name>
        <dbReference type="ChEBI" id="CHEBI:29105"/>
    </cofactor>
</comment>
<dbReference type="SUPFAM" id="SSF53927">
    <property type="entry name" value="Cytidine deaminase-like"/>
    <property type="match status" value="1"/>
</dbReference>
<accession>A0A0F8PXB0</accession>
<dbReference type="EMBL" id="JJQO01000078">
    <property type="protein sequence ID" value="KKH67457.1"/>
    <property type="molecule type" value="Genomic_DNA"/>
</dbReference>
<sequence length="134" mass="14955">MDIKLLIREAFEAQKKAYVPYSDFKVGAALLTKSGNIYTGCNIESASYTPTICAERTAISKAVSEGEKEIEAIAVVGDPENFTYPCGVCRQVIREFGRDATIIIAKNQDEYKLYKLNDLLPYSFGPEDLKKEDK</sequence>
<evidence type="ECO:0000256" key="12">
    <source>
        <dbReference type="PIRSR" id="PIRSR606262-3"/>
    </source>
</evidence>
<dbReference type="Pfam" id="PF00383">
    <property type="entry name" value="dCMP_cyt_deam_1"/>
    <property type="match status" value="1"/>
</dbReference>
<dbReference type="PANTHER" id="PTHR11644:SF2">
    <property type="entry name" value="CYTIDINE DEAMINASE"/>
    <property type="match status" value="1"/>
</dbReference>
<reference evidence="14 15" key="1">
    <citation type="journal article" date="2015" name="ISME J.">
        <title>Genomic and phenotypic differentiation among Methanosarcina mazei populations from Columbia River sediment.</title>
        <authorList>
            <person name="Youngblut N.D."/>
            <person name="Wirth J.S."/>
            <person name="Henriksen J.R."/>
            <person name="Smith M."/>
            <person name="Simon H."/>
            <person name="Metcalf W.W."/>
            <person name="Whitaker R.J."/>
        </authorList>
    </citation>
    <scope>NUCLEOTIDE SEQUENCE [LARGE SCALE GENOMIC DNA]</scope>
    <source>
        <strain evidence="14 15">1.H.A.2.7</strain>
    </source>
</reference>
<dbReference type="CDD" id="cd01283">
    <property type="entry name" value="cytidine_deaminase"/>
    <property type="match status" value="1"/>
</dbReference>
<comment type="catalytic activity">
    <reaction evidence="9">
        <text>cytidine + H2O + H(+) = uridine + NH4(+)</text>
        <dbReference type="Rhea" id="RHEA:16069"/>
        <dbReference type="ChEBI" id="CHEBI:15377"/>
        <dbReference type="ChEBI" id="CHEBI:15378"/>
        <dbReference type="ChEBI" id="CHEBI:16704"/>
        <dbReference type="ChEBI" id="CHEBI:17562"/>
        <dbReference type="ChEBI" id="CHEBI:28938"/>
        <dbReference type="EC" id="3.5.4.5"/>
    </reaction>
</comment>
<feature type="binding site" evidence="11">
    <location>
        <begin position="42"/>
        <end position="48"/>
    </location>
    <ligand>
        <name>substrate</name>
    </ligand>
</feature>
<dbReference type="EC" id="3.5.4.5" evidence="4"/>
<feature type="domain" description="CMP/dCMP-type deaminase" evidence="13">
    <location>
        <begin position="1"/>
        <end position="127"/>
    </location>
</feature>
<dbReference type="NCBIfam" id="NF004064">
    <property type="entry name" value="PRK05578.1"/>
    <property type="match status" value="1"/>
</dbReference>
<feature type="binding site" evidence="12">
    <location>
        <position position="86"/>
    </location>
    <ligand>
        <name>Zn(2+)</name>
        <dbReference type="ChEBI" id="CHEBI:29105"/>
        <note>catalytic</note>
    </ligand>
</feature>
<dbReference type="InterPro" id="IPR006262">
    <property type="entry name" value="Cyt_deam_tetra"/>
</dbReference>
<evidence type="ECO:0000256" key="1">
    <source>
        <dbReference type="ARBA" id="ARBA00001947"/>
    </source>
</evidence>
<organism evidence="14 15">
    <name type="scientific">Methanosarcina mazei</name>
    <name type="common">Methanosarcina frisia</name>
    <dbReference type="NCBI Taxonomy" id="2209"/>
    <lineage>
        <taxon>Archaea</taxon>
        <taxon>Methanobacteriati</taxon>
        <taxon>Methanobacteriota</taxon>
        <taxon>Stenosarchaea group</taxon>
        <taxon>Methanomicrobia</taxon>
        <taxon>Methanosarcinales</taxon>
        <taxon>Methanosarcinaceae</taxon>
        <taxon>Methanosarcina</taxon>
    </lineage>
</organism>
<evidence type="ECO:0000313" key="15">
    <source>
        <dbReference type="Proteomes" id="UP000034692"/>
    </source>
</evidence>
<keyword evidence="6" id="KW-0378">Hydrolase</keyword>
<dbReference type="GO" id="GO:0042802">
    <property type="term" value="F:identical protein binding"/>
    <property type="evidence" value="ECO:0007669"/>
    <property type="project" value="UniProtKB-ARBA"/>
</dbReference>
<evidence type="ECO:0000256" key="7">
    <source>
        <dbReference type="ARBA" id="ARBA00022833"/>
    </source>
</evidence>
<dbReference type="NCBIfam" id="TIGR01354">
    <property type="entry name" value="cyt_deam_tetra"/>
    <property type="match status" value="1"/>
</dbReference>
<evidence type="ECO:0000256" key="9">
    <source>
        <dbReference type="ARBA" id="ARBA00049558"/>
    </source>
</evidence>
<name>A0A0F8PXB0_METMZ</name>
<evidence type="ECO:0000259" key="13">
    <source>
        <dbReference type="PROSITE" id="PS51747"/>
    </source>
</evidence>
<evidence type="ECO:0000256" key="10">
    <source>
        <dbReference type="PIRSR" id="PIRSR606262-1"/>
    </source>
</evidence>
<keyword evidence="7 12" id="KW-0862">Zinc</keyword>
<dbReference type="GO" id="GO:0005829">
    <property type="term" value="C:cytosol"/>
    <property type="evidence" value="ECO:0007669"/>
    <property type="project" value="TreeGrafter"/>
</dbReference>
<proteinExistence type="inferred from homology"/>
<gene>
    <name evidence="14" type="ORF">DU75_06890</name>
</gene>
<dbReference type="GO" id="GO:0004126">
    <property type="term" value="F:cytidine deaminase activity"/>
    <property type="evidence" value="ECO:0007669"/>
    <property type="project" value="UniProtKB-EC"/>
</dbReference>
<feature type="binding site" evidence="12">
    <location>
        <position position="53"/>
    </location>
    <ligand>
        <name>Zn(2+)</name>
        <dbReference type="ChEBI" id="CHEBI:29105"/>
        <note>catalytic</note>
    </ligand>
</feature>
<feature type="binding site" evidence="12">
    <location>
        <position position="89"/>
    </location>
    <ligand>
        <name>Zn(2+)</name>
        <dbReference type="ChEBI" id="CHEBI:29105"/>
        <note>catalytic</note>
    </ligand>
</feature>
<feature type="active site" description="Proton donor" evidence="10">
    <location>
        <position position="55"/>
    </location>
</feature>
<dbReference type="InterPro" id="IPR002125">
    <property type="entry name" value="CMP_dCMP_dom"/>
</dbReference>
<dbReference type="InterPro" id="IPR016192">
    <property type="entry name" value="APOBEC/CMP_deaminase_Zn-bd"/>
</dbReference>
<evidence type="ECO:0000256" key="6">
    <source>
        <dbReference type="ARBA" id="ARBA00022801"/>
    </source>
</evidence>
<evidence type="ECO:0000256" key="5">
    <source>
        <dbReference type="ARBA" id="ARBA00022723"/>
    </source>
</evidence>
<protein>
    <recommendedName>
        <fullName evidence="4">cytidine deaminase</fullName>
        <ecNumber evidence="4">3.5.4.5</ecNumber>
    </recommendedName>
    <alternativeName>
        <fullName evidence="8">Cytidine aminohydrolase</fullName>
    </alternativeName>
</protein>
<dbReference type="PATRIC" id="fig|2209.54.peg.1491"/>
<dbReference type="GO" id="GO:0072527">
    <property type="term" value="P:pyrimidine-containing compound metabolic process"/>
    <property type="evidence" value="ECO:0007669"/>
    <property type="project" value="UniProtKB-ARBA"/>
</dbReference>
<dbReference type="GO" id="GO:0008270">
    <property type="term" value="F:zinc ion binding"/>
    <property type="evidence" value="ECO:0007669"/>
    <property type="project" value="InterPro"/>
</dbReference>
<dbReference type="Proteomes" id="UP000034692">
    <property type="component" value="Unassembled WGS sequence"/>
</dbReference>
<comment type="function">
    <text evidence="2">This enzyme scavenges exogenous and endogenous cytidine and 2'-deoxycytidine for UMP synthesis.</text>
</comment>